<name>A0A914AYW8_PATMI</name>
<feature type="coiled-coil region" evidence="1">
    <location>
        <begin position="74"/>
        <end position="104"/>
    </location>
</feature>
<dbReference type="OMA" id="HILECHC"/>
<dbReference type="AlphaFoldDB" id="A0A914AYW8"/>
<evidence type="ECO:0000313" key="2">
    <source>
        <dbReference type="EnsemblMetazoa" id="XP_038068724.1"/>
    </source>
</evidence>
<dbReference type="RefSeq" id="XP_038068724.1">
    <property type="nucleotide sequence ID" value="XM_038212796.1"/>
</dbReference>
<protein>
    <submittedName>
        <fullName evidence="2">Uncharacterized protein</fullName>
    </submittedName>
</protein>
<organism evidence="2 3">
    <name type="scientific">Patiria miniata</name>
    <name type="common">Bat star</name>
    <name type="synonym">Asterina miniata</name>
    <dbReference type="NCBI Taxonomy" id="46514"/>
    <lineage>
        <taxon>Eukaryota</taxon>
        <taxon>Metazoa</taxon>
        <taxon>Echinodermata</taxon>
        <taxon>Eleutherozoa</taxon>
        <taxon>Asterozoa</taxon>
        <taxon>Asteroidea</taxon>
        <taxon>Valvatacea</taxon>
        <taxon>Valvatida</taxon>
        <taxon>Asterinidae</taxon>
        <taxon>Patiria</taxon>
    </lineage>
</organism>
<keyword evidence="1" id="KW-0175">Coiled coil</keyword>
<evidence type="ECO:0000256" key="1">
    <source>
        <dbReference type="SAM" id="Coils"/>
    </source>
</evidence>
<evidence type="ECO:0000313" key="3">
    <source>
        <dbReference type="Proteomes" id="UP000887568"/>
    </source>
</evidence>
<dbReference type="EnsemblMetazoa" id="XM_038212796.1">
    <property type="protein sequence ID" value="XP_038068724.1"/>
    <property type="gene ID" value="LOC119738070"/>
</dbReference>
<sequence>MTRIQYITCLVPCVLKVILPSLHISLGIFKKIYDLLESDCHSLDVRLFKLRVEGADEDDDDDEFNFDQAVVAEVRRQQELQHQLLQKRESLEELEEELPLFQLQSHPQAQQAQQIHGEYREMICKAGQLHTDITELESRAAAVDLPFGTGPVACGLDTVLQKHNVCRQAYHGKSFVGNHVHKCCQVKVITDLTSVPRSVIANAKSEDISIAALNRLEREAAVISKKFEEVLLQFADVHHGINHSNPLTDDGIQQIDISIKNFMRCFRAHFPKANISPKMHLLEDHAVDQLRMFKVGFGLLNEQGGELVHTEFNRSGRVVQGMQDPLQKLLSVMRRHHTTTTPEIRAACVKKTCKEE</sequence>
<reference evidence="2" key="1">
    <citation type="submission" date="2022-11" db="UniProtKB">
        <authorList>
            <consortium name="EnsemblMetazoa"/>
        </authorList>
    </citation>
    <scope>IDENTIFICATION</scope>
</reference>
<keyword evidence="3" id="KW-1185">Reference proteome</keyword>
<proteinExistence type="predicted"/>
<dbReference type="Proteomes" id="UP000887568">
    <property type="component" value="Unplaced"/>
</dbReference>
<dbReference type="GeneID" id="119738070"/>
<dbReference type="OrthoDB" id="10032694at2759"/>
<accession>A0A914AYW8</accession>
<dbReference type="PANTHER" id="PTHR31424">
    <property type="entry name" value="PROTEIN CBG23806"/>
    <property type="match status" value="1"/>
</dbReference>